<protein>
    <submittedName>
        <fullName evidence="1">Uncharacterized protein</fullName>
    </submittedName>
</protein>
<keyword evidence="2" id="KW-1185">Reference proteome</keyword>
<evidence type="ECO:0000313" key="1">
    <source>
        <dbReference type="EMBL" id="KAK0517872.1"/>
    </source>
</evidence>
<comment type="caution">
    <text evidence="1">The sequence shown here is derived from an EMBL/GenBank/DDBJ whole genome shotgun (WGS) entry which is preliminary data.</text>
</comment>
<name>A0AAN6JLW1_9BASI</name>
<feature type="non-terminal residue" evidence="1">
    <location>
        <position position="82"/>
    </location>
</feature>
<reference evidence="1" key="1">
    <citation type="journal article" date="2023" name="PhytoFront">
        <title>Draft Genome Resources of Seven Strains of Tilletia horrida, Causal Agent of Kernel Smut of Rice.</title>
        <authorList>
            <person name="Khanal S."/>
            <person name="Antony Babu S."/>
            <person name="Zhou X.G."/>
        </authorList>
    </citation>
    <scope>NUCLEOTIDE SEQUENCE</scope>
    <source>
        <strain evidence="1">TX3</strain>
    </source>
</reference>
<dbReference type="EMBL" id="JAPDMQ010001555">
    <property type="protein sequence ID" value="KAK0517872.1"/>
    <property type="molecule type" value="Genomic_DNA"/>
</dbReference>
<dbReference type="AlphaFoldDB" id="A0AAN6JLW1"/>
<sequence>MALGRRNARRIVTVEDEAAAFLLVARYQWGEDKDALSREQFDNEIDALHSLPPNDKRAFKSYRRSSCKLRAGMQLPNFLPIL</sequence>
<evidence type="ECO:0000313" key="2">
    <source>
        <dbReference type="Proteomes" id="UP001176521"/>
    </source>
</evidence>
<proteinExistence type="predicted"/>
<gene>
    <name evidence="1" type="ORF">OC842_007970</name>
</gene>
<organism evidence="1 2">
    <name type="scientific">Tilletia horrida</name>
    <dbReference type="NCBI Taxonomy" id="155126"/>
    <lineage>
        <taxon>Eukaryota</taxon>
        <taxon>Fungi</taxon>
        <taxon>Dikarya</taxon>
        <taxon>Basidiomycota</taxon>
        <taxon>Ustilaginomycotina</taxon>
        <taxon>Exobasidiomycetes</taxon>
        <taxon>Tilletiales</taxon>
        <taxon>Tilletiaceae</taxon>
        <taxon>Tilletia</taxon>
    </lineage>
</organism>
<accession>A0AAN6JLW1</accession>
<dbReference type="Proteomes" id="UP001176521">
    <property type="component" value="Unassembled WGS sequence"/>
</dbReference>